<keyword evidence="13" id="KW-1185">Reference proteome</keyword>
<evidence type="ECO:0000313" key="13">
    <source>
        <dbReference type="Proteomes" id="UP001215598"/>
    </source>
</evidence>
<dbReference type="InterPro" id="IPR036028">
    <property type="entry name" value="SH3-like_dom_sf"/>
</dbReference>
<name>A0AAD7NWV0_9AGAR</name>
<dbReference type="AlphaFoldDB" id="A0AAD7NWV0"/>
<dbReference type="Pfam" id="PF00018">
    <property type="entry name" value="SH3_1"/>
    <property type="match status" value="2"/>
</dbReference>
<sequence>MGIVPSDYLPGDDQNTSKKYRARALYNYTASTDDPNEISFQKGDILEILDTSVKWWQAKKEDGRIGIAPSNYLLIYDGDDQHTARPSSAEVSSHSPSSPRHGGSASIVSSSQDVPKYQARAIYDYTASDDDPNEISFRKGDILDIWDKDGKWWEVKKPDGAYGIVPSNFLYLLEKKEMLGIKETPIAELHTHT</sequence>
<keyword evidence="8" id="KW-0472">Membrane</keyword>
<evidence type="ECO:0000256" key="6">
    <source>
        <dbReference type="ARBA" id="ARBA00022989"/>
    </source>
</evidence>
<evidence type="ECO:0000256" key="3">
    <source>
        <dbReference type="ARBA" id="ARBA00022443"/>
    </source>
</evidence>
<dbReference type="EMBL" id="JARKIB010000007">
    <property type="protein sequence ID" value="KAJ7778482.1"/>
    <property type="molecule type" value="Genomic_DNA"/>
</dbReference>
<keyword evidence="4" id="KW-1003">Cell membrane</keyword>
<comment type="caution">
    <text evidence="12">The sequence shown here is derived from an EMBL/GenBank/DDBJ whole genome shotgun (WGS) entry which is preliminary data.</text>
</comment>
<evidence type="ECO:0000256" key="10">
    <source>
        <dbReference type="SAM" id="MobiDB-lite"/>
    </source>
</evidence>
<dbReference type="PROSITE" id="PS50002">
    <property type="entry name" value="SH3"/>
    <property type="match status" value="2"/>
</dbReference>
<dbReference type="Proteomes" id="UP001215598">
    <property type="component" value="Unassembled WGS sequence"/>
</dbReference>
<keyword evidence="6" id="KW-1133">Transmembrane helix</keyword>
<feature type="region of interest" description="Disordered" evidence="10">
    <location>
        <begin position="83"/>
        <end position="112"/>
    </location>
</feature>
<dbReference type="InterPro" id="IPR001452">
    <property type="entry name" value="SH3_domain"/>
</dbReference>
<dbReference type="Gene3D" id="2.30.30.40">
    <property type="entry name" value="SH3 Domains"/>
    <property type="match status" value="2"/>
</dbReference>
<keyword evidence="3 9" id="KW-0728">SH3 domain</keyword>
<accession>A0AAD7NWV0</accession>
<dbReference type="PANTHER" id="PTHR15735:SF20">
    <property type="entry name" value="HIGH OSMOLARITY SIGNALING PROTEIN SHO1"/>
    <property type="match status" value="1"/>
</dbReference>
<feature type="compositionally biased region" description="Low complexity" evidence="10">
    <location>
        <begin position="84"/>
        <end position="106"/>
    </location>
</feature>
<evidence type="ECO:0000259" key="11">
    <source>
        <dbReference type="PROSITE" id="PS50002"/>
    </source>
</evidence>
<evidence type="ECO:0000256" key="8">
    <source>
        <dbReference type="ARBA" id="ARBA00023136"/>
    </source>
</evidence>
<evidence type="ECO:0000256" key="1">
    <source>
        <dbReference type="ARBA" id="ARBA00004651"/>
    </source>
</evidence>
<organism evidence="12 13">
    <name type="scientific">Mycena metata</name>
    <dbReference type="NCBI Taxonomy" id="1033252"/>
    <lineage>
        <taxon>Eukaryota</taxon>
        <taxon>Fungi</taxon>
        <taxon>Dikarya</taxon>
        <taxon>Basidiomycota</taxon>
        <taxon>Agaricomycotina</taxon>
        <taxon>Agaricomycetes</taxon>
        <taxon>Agaricomycetidae</taxon>
        <taxon>Agaricales</taxon>
        <taxon>Marasmiineae</taxon>
        <taxon>Mycenaceae</taxon>
        <taxon>Mycena</taxon>
    </lineage>
</organism>
<dbReference type="SUPFAM" id="SSF50044">
    <property type="entry name" value="SH3-domain"/>
    <property type="match status" value="2"/>
</dbReference>
<evidence type="ECO:0000256" key="2">
    <source>
        <dbReference type="ARBA" id="ARBA00009739"/>
    </source>
</evidence>
<dbReference type="PANTHER" id="PTHR15735">
    <property type="entry name" value="FCH AND DOUBLE SH3 DOMAINS PROTEIN"/>
    <property type="match status" value="1"/>
</dbReference>
<feature type="domain" description="SH3" evidence="11">
    <location>
        <begin position="114"/>
        <end position="175"/>
    </location>
</feature>
<dbReference type="GO" id="GO:0005886">
    <property type="term" value="C:plasma membrane"/>
    <property type="evidence" value="ECO:0007669"/>
    <property type="project" value="UniProtKB-SubCell"/>
</dbReference>
<evidence type="ECO:0000313" key="12">
    <source>
        <dbReference type="EMBL" id="KAJ7778482.1"/>
    </source>
</evidence>
<feature type="domain" description="SH3" evidence="11">
    <location>
        <begin position="17"/>
        <end position="78"/>
    </location>
</feature>
<protein>
    <submittedName>
        <fullName evidence="12">SH3 domain-containing protein</fullName>
    </submittedName>
</protein>
<evidence type="ECO:0000256" key="9">
    <source>
        <dbReference type="PROSITE-ProRule" id="PRU00192"/>
    </source>
</evidence>
<dbReference type="SMART" id="SM00326">
    <property type="entry name" value="SH3"/>
    <property type="match status" value="2"/>
</dbReference>
<evidence type="ECO:0000256" key="5">
    <source>
        <dbReference type="ARBA" id="ARBA00022692"/>
    </source>
</evidence>
<comment type="subcellular location">
    <subcellularLocation>
        <location evidence="1">Cell membrane</location>
        <topology evidence="1">Multi-pass membrane protein</topology>
    </subcellularLocation>
</comment>
<dbReference type="CDD" id="cd11855">
    <property type="entry name" value="SH3_Sho1p"/>
    <property type="match status" value="2"/>
</dbReference>
<dbReference type="GO" id="GO:0030833">
    <property type="term" value="P:regulation of actin filament polymerization"/>
    <property type="evidence" value="ECO:0007669"/>
    <property type="project" value="TreeGrafter"/>
</dbReference>
<keyword evidence="7" id="KW-0346">Stress response</keyword>
<reference evidence="12" key="1">
    <citation type="submission" date="2023-03" db="EMBL/GenBank/DDBJ databases">
        <title>Massive genome expansion in bonnet fungi (Mycena s.s.) driven by repeated elements and novel gene families across ecological guilds.</title>
        <authorList>
            <consortium name="Lawrence Berkeley National Laboratory"/>
            <person name="Harder C.B."/>
            <person name="Miyauchi S."/>
            <person name="Viragh M."/>
            <person name="Kuo A."/>
            <person name="Thoen E."/>
            <person name="Andreopoulos B."/>
            <person name="Lu D."/>
            <person name="Skrede I."/>
            <person name="Drula E."/>
            <person name="Henrissat B."/>
            <person name="Morin E."/>
            <person name="Kohler A."/>
            <person name="Barry K."/>
            <person name="LaButti K."/>
            <person name="Morin E."/>
            <person name="Salamov A."/>
            <person name="Lipzen A."/>
            <person name="Mereny Z."/>
            <person name="Hegedus B."/>
            <person name="Baldrian P."/>
            <person name="Stursova M."/>
            <person name="Weitz H."/>
            <person name="Taylor A."/>
            <person name="Grigoriev I.V."/>
            <person name="Nagy L.G."/>
            <person name="Martin F."/>
            <person name="Kauserud H."/>
        </authorList>
    </citation>
    <scope>NUCLEOTIDE SEQUENCE</scope>
    <source>
        <strain evidence="12">CBHHK182m</strain>
    </source>
</reference>
<proteinExistence type="inferred from homology"/>
<evidence type="ECO:0000256" key="7">
    <source>
        <dbReference type="ARBA" id="ARBA00023016"/>
    </source>
</evidence>
<gene>
    <name evidence="12" type="ORF">B0H16DRAFT_1503660</name>
</gene>
<dbReference type="InterPro" id="IPR035522">
    <property type="entry name" value="Sho1_SH3"/>
</dbReference>
<evidence type="ECO:0000256" key="4">
    <source>
        <dbReference type="ARBA" id="ARBA00022475"/>
    </source>
</evidence>
<keyword evidence="5" id="KW-0812">Transmembrane</keyword>
<comment type="similarity">
    <text evidence="2">Belongs to the SHO1 family.</text>
</comment>
<dbReference type="PRINTS" id="PR00452">
    <property type="entry name" value="SH3DOMAIN"/>
</dbReference>